<sequence length="158" mass="18733">MLKLINVDKIEKIIIPEFSITDESLKETYNLSKEMIEFIKKDKELGLSACQVGVFKQMFIMKYDNSFKLIINPQKPKSLNSGKTKKYQEGCLSLPNEIYHTRRFISIWTEYYTIRNLPEIHFVKEHLIFRNLEACIFLHEFQHLQGITLRMVGMKLIN</sequence>
<gene>
    <name evidence="2" type="ORF">LCGC14_1263190</name>
</gene>
<dbReference type="EMBL" id="LAZR01007019">
    <property type="protein sequence ID" value="KKM88003.1"/>
    <property type="molecule type" value="Genomic_DNA"/>
</dbReference>
<dbReference type="SUPFAM" id="SSF56420">
    <property type="entry name" value="Peptide deformylase"/>
    <property type="match status" value="1"/>
</dbReference>
<organism evidence="2">
    <name type="scientific">marine sediment metagenome</name>
    <dbReference type="NCBI Taxonomy" id="412755"/>
    <lineage>
        <taxon>unclassified sequences</taxon>
        <taxon>metagenomes</taxon>
        <taxon>ecological metagenomes</taxon>
    </lineage>
</organism>
<dbReference type="InterPro" id="IPR023635">
    <property type="entry name" value="Peptide_deformylase"/>
</dbReference>
<dbReference type="PRINTS" id="PR01576">
    <property type="entry name" value="PDEFORMYLASE"/>
</dbReference>
<reference evidence="2" key="1">
    <citation type="journal article" date="2015" name="Nature">
        <title>Complex archaea that bridge the gap between prokaryotes and eukaryotes.</title>
        <authorList>
            <person name="Spang A."/>
            <person name="Saw J.H."/>
            <person name="Jorgensen S.L."/>
            <person name="Zaremba-Niedzwiedzka K."/>
            <person name="Martijn J."/>
            <person name="Lind A.E."/>
            <person name="van Eijk R."/>
            <person name="Schleper C."/>
            <person name="Guy L."/>
            <person name="Ettema T.J."/>
        </authorList>
    </citation>
    <scope>NUCLEOTIDE SEQUENCE</scope>
</reference>
<evidence type="ECO:0000313" key="2">
    <source>
        <dbReference type="EMBL" id="KKM88003.1"/>
    </source>
</evidence>
<evidence type="ECO:0000256" key="1">
    <source>
        <dbReference type="ARBA" id="ARBA00010759"/>
    </source>
</evidence>
<dbReference type="Gene3D" id="3.90.45.10">
    <property type="entry name" value="Peptide deformylase"/>
    <property type="match status" value="1"/>
</dbReference>
<dbReference type="Pfam" id="PF01327">
    <property type="entry name" value="Pep_deformylase"/>
    <property type="match status" value="1"/>
</dbReference>
<comment type="similarity">
    <text evidence="1">Belongs to the polypeptide deformylase family.</text>
</comment>
<dbReference type="PANTHER" id="PTHR10458">
    <property type="entry name" value="PEPTIDE DEFORMYLASE"/>
    <property type="match status" value="1"/>
</dbReference>
<accession>A0A0F9L2F1</accession>
<comment type="caution">
    <text evidence="2">The sequence shown here is derived from an EMBL/GenBank/DDBJ whole genome shotgun (WGS) entry which is preliminary data.</text>
</comment>
<protein>
    <recommendedName>
        <fullName evidence="3">Peptide deformylase</fullName>
    </recommendedName>
</protein>
<dbReference type="GO" id="GO:0042586">
    <property type="term" value="F:peptide deformylase activity"/>
    <property type="evidence" value="ECO:0007669"/>
    <property type="project" value="InterPro"/>
</dbReference>
<proteinExistence type="inferred from homology"/>
<dbReference type="InterPro" id="IPR036821">
    <property type="entry name" value="Peptide_deformylase_sf"/>
</dbReference>
<dbReference type="PANTHER" id="PTHR10458:SF22">
    <property type="entry name" value="PEPTIDE DEFORMYLASE"/>
    <property type="match status" value="1"/>
</dbReference>
<evidence type="ECO:0008006" key="3">
    <source>
        <dbReference type="Google" id="ProtNLM"/>
    </source>
</evidence>
<dbReference type="AlphaFoldDB" id="A0A0F9L2F1"/>
<name>A0A0F9L2F1_9ZZZZ</name>